<dbReference type="InterPro" id="IPR036034">
    <property type="entry name" value="PDZ_sf"/>
</dbReference>
<name>A0ABQ0C884_9PROT</name>
<evidence type="ECO:0000256" key="3">
    <source>
        <dbReference type="SAM" id="SignalP"/>
    </source>
</evidence>
<organism evidence="5 6">
    <name type="scientific">Candidatus Magnetaquiglobus chichijimensis</name>
    <dbReference type="NCBI Taxonomy" id="3141448"/>
    <lineage>
        <taxon>Bacteria</taxon>
        <taxon>Pseudomonadati</taxon>
        <taxon>Pseudomonadota</taxon>
        <taxon>Magnetococcia</taxon>
        <taxon>Magnetococcales</taxon>
        <taxon>Candidatus Magnetaquicoccaceae</taxon>
        <taxon>Candidatus Magnetaquiglobus</taxon>
    </lineage>
</organism>
<dbReference type="PANTHER" id="PTHR42837:SF2">
    <property type="entry name" value="MEMBRANE METALLOPROTEASE ARASP2, CHLOROPLASTIC-RELATED"/>
    <property type="match status" value="1"/>
</dbReference>
<dbReference type="InterPro" id="IPR004387">
    <property type="entry name" value="Pept_M50_Zn"/>
</dbReference>
<keyword evidence="6" id="KW-1185">Reference proteome</keyword>
<dbReference type="InterPro" id="IPR001478">
    <property type="entry name" value="PDZ"/>
</dbReference>
<dbReference type="Gene3D" id="2.30.42.10">
    <property type="match status" value="2"/>
</dbReference>
<feature type="region of interest" description="Disordered" evidence="2">
    <location>
        <begin position="90"/>
        <end position="181"/>
    </location>
</feature>
<gene>
    <name evidence="5" type="ORF">SIID45300_01418</name>
</gene>
<dbReference type="PANTHER" id="PTHR42837">
    <property type="entry name" value="REGULATOR OF SIGMA-E PROTEASE RSEP"/>
    <property type="match status" value="1"/>
</dbReference>
<feature type="domain" description="PDZ" evidence="4">
    <location>
        <begin position="190"/>
        <end position="231"/>
    </location>
</feature>
<dbReference type="SUPFAM" id="SSF50156">
    <property type="entry name" value="PDZ domain-like"/>
    <property type="match status" value="2"/>
</dbReference>
<dbReference type="SMART" id="SM00228">
    <property type="entry name" value="PDZ"/>
    <property type="match status" value="2"/>
</dbReference>
<feature type="compositionally biased region" description="Low complexity" evidence="2">
    <location>
        <begin position="158"/>
        <end position="172"/>
    </location>
</feature>
<sequence>MSATRTRRVLTMTALVSLLASPAMAGGWLGITVQPPEGVRIGEIFKDGPADKAGLTRNDIVLKVDGKGIVSTRDFLATLASAQPGKELTLLVQRKGEEKEIKITPDDSRDHPSSAPDGRNEEPRGPQPSRERPRAEVWPGQPPLSPEMARQLPDAYAMPPEGMPPLEEMAPPQAREMPADPAEPPATVWLGVAPELAPNGVAVARVAPGGPGERAGLKIGDQIISVNGQSIGSPRAMARVLRGFKPGDLVEMTIHRKGQLIDTQAQLAAPPADPP</sequence>
<keyword evidence="3" id="KW-0732">Signal</keyword>
<dbReference type="EMBL" id="BAAFGK010000004">
    <property type="protein sequence ID" value="GAB0057097.1"/>
    <property type="molecule type" value="Genomic_DNA"/>
</dbReference>
<evidence type="ECO:0000313" key="5">
    <source>
        <dbReference type="EMBL" id="GAB0057097.1"/>
    </source>
</evidence>
<dbReference type="Pfam" id="PF13180">
    <property type="entry name" value="PDZ_2"/>
    <property type="match status" value="2"/>
</dbReference>
<protein>
    <recommendedName>
        <fullName evidence="4">PDZ domain-containing protein</fullName>
    </recommendedName>
</protein>
<feature type="signal peptide" evidence="3">
    <location>
        <begin position="1"/>
        <end position="25"/>
    </location>
</feature>
<comment type="cofactor">
    <cofactor evidence="1">
        <name>Zn(2+)</name>
        <dbReference type="ChEBI" id="CHEBI:29105"/>
    </cofactor>
</comment>
<proteinExistence type="predicted"/>
<evidence type="ECO:0000313" key="6">
    <source>
        <dbReference type="Proteomes" id="UP001628193"/>
    </source>
</evidence>
<feature type="domain" description="PDZ" evidence="4">
    <location>
        <begin position="15"/>
        <end position="96"/>
    </location>
</feature>
<evidence type="ECO:0000259" key="4">
    <source>
        <dbReference type="PROSITE" id="PS50106"/>
    </source>
</evidence>
<dbReference type="PROSITE" id="PS50106">
    <property type="entry name" value="PDZ"/>
    <property type="match status" value="2"/>
</dbReference>
<feature type="compositionally biased region" description="Basic and acidic residues" evidence="2">
    <location>
        <begin position="94"/>
        <end position="135"/>
    </location>
</feature>
<comment type="caution">
    <text evidence="5">The sequence shown here is derived from an EMBL/GenBank/DDBJ whole genome shotgun (WGS) entry which is preliminary data.</text>
</comment>
<feature type="chain" id="PRO_5046613944" description="PDZ domain-containing protein" evidence="3">
    <location>
        <begin position="26"/>
        <end position="275"/>
    </location>
</feature>
<evidence type="ECO:0000256" key="1">
    <source>
        <dbReference type="ARBA" id="ARBA00001947"/>
    </source>
</evidence>
<reference evidence="5 6" key="2">
    <citation type="submission" date="2024-09" db="EMBL/GenBank/DDBJ databases">
        <title>Draft genome sequence of Candidatus Magnetaquicoccaceae bacterium FCR-1.</title>
        <authorList>
            <person name="Shimoshige H."/>
            <person name="Shimamura S."/>
            <person name="Taoka A."/>
            <person name="Kobayashi H."/>
            <person name="Maekawa T."/>
        </authorList>
    </citation>
    <scope>NUCLEOTIDE SEQUENCE [LARGE SCALE GENOMIC DNA]</scope>
    <source>
        <strain evidence="5 6">FCR-1</strain>
    </source>
</reference>
<dbReference type="Proteomes" id="UP001628193">
    <property type="component" value="Unassembled WGS sequence"/>
</dbReference>
<dbReference type="RefSeq" id="WP_420904804.1">
    <property type="nucleotide sequence ID" value="NZ_BAAFGK010000004.1"/>
</dbReference>
<reference evidence="5 6" key="1">
    <citation type="submission" date="2024-05" db="EMBL/GenBank/DDBJ databases">
        <authorList>
            <consortium name="Candidatus Magnetaquicoccaceae bacterium FCR-1 genome sequencing consortium"/>
            <person name="Shimoshige H."/>
            <person name="Shimamura S."/>
            <person name="Taoka A."/>
            <person name="Kobayashi H."/>
            <person name="Maekawa T."/>
        </authorList>
    </citation>
    <scope>NUCLEOTIDE SEQUENCE [LARGE SCALE GENOMIC DNA]</scope>
    <source>
        <strain evidence="5 6">FCR-1</strain>
    </source>
</reference>
<evidence type="ECO:0000256" key="2">
    <source>
        <dbReference type="SAM" id="MobiDB-lite"/>
    </source>
</evidence>
<accession>A0ABQ0C884</accession>